<dbReference type="PROSITE" id="PS51318">
    <property type="entry name" value="TAT"/>
    <property type="match status" value="1"/>
</dbReference>
<dbReference type="Pfam" id="PF03793">
    <property type="entry name" value="PASTA"/>
    <property type="match status" value="2"/>
</dbReference>
<reference evidence="4" key="2">
    <citation type="submission" date="2023-01" db="EMBL/GenBank/DDBJ databases">
        <authorList>
            <person name="Sun Q."/>
            <person name="Evtushenko L."/>
        </authorList>
    </citation>
    <scope>NUCLEOTIDE SEQUENCE</scope>
    <source>
        <strain evidence="4">VKM Ac-1321</strain>
    </source>
</reference>
<feature type="domain" description="PASTA" evidence="3">
    <location>
        <begin position="1071"/>
        <end position="1137"/>
    </location>
</feature>
<dbReference type="RefSeq" id="WP_261962850.1">
    <property type="nucleotide sequence ID" value="NZ_BAAAXA010000001.1"/>
</dbReference>
<dbReference type="PROSITE" id="PS51178">
    <property type="entry name" value="PASTA"/>
    <property type="match status" value="2"/>
</dbReference>
<dbReference type="Gene3D" id="3.60.21.10">
    <property type="match status" value="1"/>
</dbReference>
<dbReference type="Gene3D" id="2.130.10.30">
    <property type="entry name" value="Regulator of chromosome condensation 1/beta-lactamase-inhibitor protein II"/>
    <property type="match status" value="2"/>
</dbReference>
<dbReference type="EMBL" id="BSFP01000006">
    <property type="protein sequence ID" value="GLL00083.1"/>
    <property type="molecule type" value="Genomic_DNA"/>
</dbReference>
<evidence type="ECO:0000313" key="4">
    <source>
        <dbReference type="EMBL" id="GLL00083.1"/>
    </source>
</evidence>
<dbReference type="InterPro" id="IPR006311">
    <property type="entry name" value="TAT_signal"/>
</dbReference>
<dbReference type="InterPro" id="IPR051553">
    <property type="entry name" value="Ran_GTPase-activating"/>
</dbReference>
<dbReference type="InterPro" id="IPR005543">
    <property type="entry name" value="PASTA_dom"/>
</dbReference>
<evidence type="ECO:0000259" key="3">
    <source>
        <dbReference type="PROSITE" id="PS51178"/>
    </source>
</evidence>
<evidence type="ECO:0000313" key="5">
    <source>
        <dbReference type="Proteomes" id="UP001143480"/>
    </source>
</evidence>
<evidence type="ECO:0000256" key="2">
    <source>
        <dbReference type="ARBA" id="ARBA00022737"/>
    </source>
</evidence>
<dbReference type="InterPro" id="IPR009091">
    <property type="entry name" value="RCC1/BLIP-II"/>
</dbReference>
<dbReference type="AlphaFoldDB" id="A0A9W6KEK0"/>
<dbReference type="CDD" id="cd06577">
    <property type="entry name" value="PASTA_pknB"/>
    <property type="match status" value="1"/>
</dbReference>
<dbReference type="PRINTS" id="PR00633">
    <property type="entry name" value="RCCNDNSATION"/>
</dbReference>
<evidence type="ECO:0000256" key="1">
    <source>
        <dbReference type="ARBA" id="ARBA00022658"/>
    </source>
</evidence>
<proteinExistence type="predicted"/>
<dbReference type="SUPFAM" id="SSF56300">
    <property type="entry name" value="Metallo-dependent phosphatases"/>
    <property type="match status" value="1"/>
</dbReference>
<comment type="caution">
    <text evidence="4">The sequence shown here is derived from an EMBL/GenBank/DDBJ whole genome shotgun (WGS) entry which is preliminary data.</text>
</comment>
<dbReference type="PANTHER" id="PTHR45982:SF1">
    <property type="entry name" value="REGULATOR OF CHROMOSOME CONDENSATION"/>
    <property type="match status" value="1"/>
</dbReference>
<keyword evidence="5" id="KW-1185">Reference proteome</keyword>
<sequence length="1211" mass="126923">MQLSRRNLLLAGGLSAAAALDPLGVARPATAAPPADSFALTETGARSTLEATIVRGPVIASGPEGVYRGLVTAGGEPHLVRKDLTSVQTAPAAPLIAFAQLSDMHVTDDQSPLRLEFLDERGNAGPPFFHYYPTFRAYRANEMLSLQIVDAMCSAIRKLGGLGPATTQPLSFTIVTGDSIDNNQLNELKWSIALLDGGGVITPDSGAIGTDESVASWPQFNSNFKSQNYYHPEGNAPTGTDHHLARGFPRIPGFFAAARRPFTATGLGMPWYTANGNHDRATQGNFDSGGDTAHQFGLGDDFKAIAQGTGKIFGVNIDLPEKPELSAGTIVDLILDVFGDAVGGDPLLKTRPVTADAARRPIHTLDYVNQHFDTTGTPAGHGYTFNSEQTDYTFPAPNGAPIQFVCLDTTEPIGADGHVSDAQKNWLRSVLRAHSRNYYGFDLNGNKVWAGLNNVEDRLFIVYCHHTLETIDNHIQLQEVLFDFPNVIALVNGHTHYNQIKPWARPAVSPPDENGNYSGWPGAKGGFWEINLGAHIDWPSQSRILEFAYGQDTISIFTTMIDIDAPVSNYGGVMTDTRSIASLARELSANDIQQVDYMAEYGAEDLVNDAGKVARGTAWDRNTQLLVPAPFHIAAPAVPTGRVIAWGNNERGQSGDATAGESGVKVLTVNDDRFRQVSAGGQFSLALHLNGTVWAWGDNTVGENGQGNLDASTHPVMRQIPLLLPPSDPAPQGRIVQISAGYKHALALREDNTVFGWGFGANGRIGDGNATSRFAPVPVLNLGAQLVAQISAGGSFSLALDKLGRVWAWGDNSKGQLGGLSNIELREPVRTGFTGVKQVSAGFNHALALTADGGVWSWGDNTNGQLGDNSTAMRGTPQKVQGLSGTFTAVSAGASHSLALRSDGTVWAWGSNTQGELGDGSTTERHLPVLVQGLPAGMTAIDAGTGASGATDATQALWSWGAAHNAARSTGNVTISGAFARQFSIGDRTFLAVGGELAPPLPPTAPVPNVIGLTQAAASAAITAVGLHVSTVVQVIDPNHVGTVSATDPVAGTVLFQTDNGGGVQLKMGTQAPPVTVPNLVGQTLSQAIATLQNAGLTIGLQQQVDDIFHVGAVASQNPAPGTSAAAGSGVGVVIGRWTAGKVPDLFSHTLDEATAMLTTATLAKGTTSNVTVDSLSDQGLVQTQSKPAGSFQTPGTAVNLGIGKYKKSNQ</sequence>
<organism evidence="4 5">
    <name type="scientific">Dactylosporangium matsuzakiense</name>
    <dbReference type="NCBI Taxonomy" id="53360"/>
    <lineage>
        <taxon>Bacteria</taxon>
        <taxon>Bacillati</taxon>
        <taxon>Actinomycetota</taxon>
        <taxon>Actinomycetes</taxon>
        <taxon>Micromonosporales</taxon>
        <taxon>Micromonosporaceae</taxon>
        <taxon>Dactylosporangium</taxon>
    </lineage>
</organism>
<name>A0A9W6KEK0_9ACTN</name>
<dbReference type="Gene3D" id="3.30.10.20">
    <property type="match status" value="3"/>
</dbReference>
<dbReference type="PROSITE" id="PS50012">
    <property type="entry name" value="RCC1_3"/>
    <property type="match status" value="6"/>
</dbReference>
<dbReference type="InterPro" id="IPR058923">
    <property type="entry name" value="RCC1-like_dom"/>
</dbReference>
<dbReference type="GO" id="GO:0005737">
    <property type="term" value="C:cytoplasm"/>
    <property type="evidence" value="ECO:0007669"/>
    <property type="project" value="TreeGrafter"/>
</dbReference>
<dbReference type="SMART" id="SM00740">
    <property type="entry name" value="PASTA"/>
    <property type="match status" value="2"/>
</dbReference>
<keyword evidence="1" id="KW-0344">Guanine-nucleotide releasing factor</keyword>
<dbReference type="PROSITE" id="PS00626">
    <property type="entry name" value="RCC1_2"/>
    <property type="match status" value="3"/>
</dbReference>
<dbReference type="Pfam" id="PF25390">
    <property type="entry name" value="WD40_RLD"/>
    <property type="match status" value="1"/>
</dbReference>
<dbReference type="SUPFAM" id="SSF50985">
    <property type="entry name" value="RCC1/BLIP-II"/>
    <property type="match status" value="1"/>
</dbReference>
<dbReference type="GO" id="GO:0005085">
    <property type="term" value="F:guanyl-nucleotide exchange factor activity"/>
    <property type="evidence" value="ECO:0007669"/>
    <property type="project" value="TreeGrafter"/>
</dbReference>
<dbReference type="InterPro" id="IPR029052">
    <property type="entry name" value="Metallo-depent_PP-like"/>
</dbReference>
<protein>
    <recommendedName>
        <fullName evidence="3">PASTA domain-containing protein</fullName>
    </recommendedName>
</protein>
<accession>A0A9W6KEK0</accession>
<keyword evidence="2" id="KW-0677">Repeat</keyword>
<feature type="domain" description="PASTA" evidence="3">
    <location>
        <begin position="1001"/>
        <end position="1070"/>
    </location>
</feature>
<dbReference type="Proteomes" id="UP001143480">
    <property type="component" value="Unassembled WGS sequence"/>
</dbReference>
<dbReference type="InterPro" id="IPR000408">
    <property type="entry name" value="Reg_chr_condens"/>
</dbReference>
<gene>
    <name evidence="4" type="ORF">GCM10017581_018230</name>
</gene>
<reference evidence="4" key="1">
    <citation type="journal article" date="2014" name="Int. J. Syst. Evol. Microbiol.">
        <title>Complete genome sequence of Corynebacterium casei LMG S-19264T (=DSM 44701T), isolated from a smear-ripened cheese.</title>
        <authorList>
            <consortium name="US DOE Joint Genome Institute (JGI-PGF)"/>
            <person name="Walter F."/>
            <person name="Albersmeier A."/>
            <person name="Kalinowski J."/>
            <person name="Ruckert C."/>
        </authorList>
    </citation>
    <scope>NUCLEOTIDE SEQUENCE</scope>
    <source>
        <strain evidence="4">VKM Ac-1321</strain>
    </source>
</reference>
<dbReference type="PANTHER" id="PTHR45982">
    <property type="entry name" value="REGULATOR OF CHROMOSOME CONDENSATION"/>
    <property type="match status" value="1"/>
</dbReference>